<gene>
    <name evidence="1" type="ORF">LUZ62_034674</name>
</gene>
<dbReference type="GO" id="GO:0003964">
    <property type="term" value="F:RNA-directed DNA polymerase activity"/>
    <property type="evidence" value="ECO:0007669"/>
    <property type="project" value="UniProtKB-KW"/>
</dbReference>
<dbReference type="PANTHER" id="PTHR33116">
    <property type="entry name" value="REVERSE TRANSCRIPTASE ZINC-BINDING DOMAIN-CONTAINING PROTEIN-RELATED-RELATED"/>
    <property type="match status" value="1"/>
</dbReference>
<dbReference type="AlphaFoldDB" id="A0AAV8EY66"/>
<name>A0AAV8EY66_9POAL</name>
<keyword evidence="2" id="KW-1185">Reference proteome</keyword>
<comment type="caution">
    <text evidence="1">The sequence shown here is derived from an EMBL/GenBank/DDBJ whole genome shotgun (WGS) entry which is preliminary data.</text>
</comment>
<dbReference type="PANTHER" id="PTHR33116:SF78">
    <property type="entry name" value="OS12G0587133 PROTEIN"/>
    <property type="match status" value="1"/>
</dbReference>
<organism evidence="1 2">
    <name type="scientific">Rhynchospora pubera</name>
    <dbReference type="NCBI Taxonomy" id="906938"/>
    <lineage>
        <taxon>Eukaryota</taxon>
        <taxon>Viridiplantae</taxon>
        <taxon>Streptophyta</taxon>
        <taxon>Embryophyta</taxon>
        <taxon>Tracheophyta</taxon>
        <taxon>Spermatophyta</taxon>
        <taxon>Magnoliopsida</taxon>
        <taxon>Liliopsida</taxon>
        <taxon>Poales</taxon>
        <taxon>Cyperaceae</taxon>
        <taxon>Cyperoideae</taxon>
        <taxon>Rhynchosporeae</taxon>
        <taxon>Rhynchospora</taxon>
    </lineage>
</organism>
<dbReference type="Proteomes" id="UP001140206">
    <property type="component" value="Chromosome 2"/>
</dbReference>
<dbReference type="EMBL" id="JAMFTS010000002">
    <property type="protein sequence ID" value="KAJ4783428.1"/>
    <property type="molecule type" value="Genomic_DNA"/>
</dbReference>
<accession>A0AAV8EY66</accession>
<keyword evidence="1" id="KW-0808">Transferase</keyword>
<evidence type="ECO:0000313" key="2">
    <source>
        <dbReference type="Proteomes" id="UP001140206"/>
    </source>
</evidence>
<protein>
    <submittedName>
        <fullName evidence="1">RNA-directed DNA polymerase (Reverse transcriptase)-related family protein</fullName>
    </submittedName>
</protein>
<evidence type="ECO:0000313" key="1">
    <source>
        <dbReference type="EMBL" id="KAJ4783428.1"/>
    </source>
</evidence>
<reference evidence="1" key="1">
    <citation type="submission" date="2022-08" db="EMBL/GenBank/DDBJ databases">
        <authorList>
            <person name="Marques A."/>
        </authorList>
    </citation>
    <scope>NUCLEOTIDE SEQUENCE</scope>
    <source>
        <strain evidence="1">RhyPub2mFocal</strain>
        <tissue evidence="1">Leaves</tissue>
    </source>
</reference>
<proteinExistence type="predicted"/>
<keyword evidence="1" id="KW-0548">Nucleotidyltransferase</keyword>
<sequence length="432" mass="49167">MEVLTRKLKLAQREDCIRGVRLAPHCPILTHVIYADGLILLGNAEETEVEQLNRIMEEFGMVSGLVINPTKSKIWFSKKCDDQVRQLIHNTLRAGTAEDEERYLGALLTKANCAKKTGTMLLERLKAKLTGWSSNMLSHAGQLVLIKSVLLSIPVFFMSVEIIPRGLIKQMESPIAKFFWGKTDQHRYMSFVSWAKICQTTNKGGLGVRQLRPFGDALFLKLVWDMMREENKIWVQVCSAKYYANFGFWRANCVAGTSSLWRQTVKLRDFFKENVKWQLGDGEKVKVLSQPWHPSWQICAQATRKDRKSTVATLFDFEAGEWNSDKVTSLLKVNAWVCGDARRIKENQPAQFVNELIPYEFVPQGWQIIVDASWDTSYRAGGAYLAYHAGVLDRMKMENYESADTFHAEALALNVAVNDMAANLEQQGSLRL</sequence>
<keyword evidence="1" id="KW-0695">RNA-directed DNA polymerase</keyword>